<dbReference type="PROSITE" id="PS00198">
    <property type="entry name" value="4FE4S_FER_1"/>
    <property type="match status" value="1"/>
</dbReference>
<name>A0A0W8EUX0_9ZZZZ</name>
<dbReference type="PROSITE" id="PS51379">
    <property type="entry name" value="4FE4S_FER_2"/>
    <property type="match status" value="2"/>
</dbReference>
<evidence type="ECO:0000259" key="1">
    <source>
        <dbReference type="PROSITE" id="PS51379"/>
    </source>
</evidence>
<accession>A0A0W8EUX0</accession>
<dbReference type="PANTHER" id="PTHR43063">
    <property type="entry name" value="4FE-4S CLUSTER CONTAINING PARA FAMILY ATPASE PROTEIN"/>
    <property type="match status" value="1"/>
</dbReference>
<dbReference type="InterPro" id="IPR017896">
    <property type="entry name" value="4Fe4S_Fe-S-bd"/>
</dbReference>
<comment type="caution">
    <text evidence="2">The sequence shown here is derived from an EMBL/GenBank/DDBJ whole genome shotgun (WGS) entry which is preliminary data.</text>
</comment>
<evidence type="ECO:0000313" key="2">
    <source>
        <dbReference type="EMBL" id="KUG12389.1"/>
    </source>
</evidence>
<dbReference type="EMBL" id="LNQE01001728">
    <property type="protein sequence ID" value="KUG12389.1"/>
    <property type="molecule type" value="Genomic_DNA"/>
</dbReference>
<dbReference type="Pfam" id="PF00037">
    <property type="entry name" value="Fer4"/>
    <property type="match status" value="1"/>
</dbReference>
<feature type="domain" description="4Fe-4S ferredoxin-type" evidence="1">
    <location>
        <begin position="60"/>
        <end position="88"/>
    </location>
</feature>
<dbReference type="Gene3D" id="3.30.70.20">
    <property type="match status" value="1"/>
</dbReference>
<dbReference type="InterPro" id="IPR027417">
    <property type="entry name" value="P-loop_NTPase"/>
</dbReference>
<dbReference type="InterPro" id="IPR002586">
    <property type="entry name" value="CobQ/CobB/MinD/ParA_Nub-bd_dom"/>
</dbReference>
<dbReference type="InterPro" id="IPR017900">
    <property type="entry name" value="4Fe4S_Fe_S_CS"/>
</dbReference>
<proteinExistence type="predicted"/>
<protein>
    <submittedName>
        <fullName evidence="2">Mind superfamily p-loop atpase containing an inserted ferredoxin domain</fullName>
    </submittedName>
</protein>
<organism evidence="2">
    <name type="scientific">hydrocarbon metagenome</name>
    <dbReference type="NCBI Taxonomy" id="938273"/>
    <lineage>
        <taxon>unclassified sequences</taxon>
        <taxon>metagenomes</taxon>
        <taxon>ecological metagenomes</taxon>
    </lineage>
</organism>
<dbReference type="SUPFAM" id="SSF54862">
    <property type="entry name" value="4Fe-4S ferredoxins"/>
    <property type="match status" value="1"/>
</dbReference>
<dbReference type="SUPFAM" id="SSF52540">
    <property type="entry name" value="P-loop containing nucleoside triphosphate hydrolases"/>
    <property type="match status" value="1"/>
</dbReference>
<sequence>MKIAVASGKGGTGKSMVAGNLAFALSSGTPVTLVDCDVEEPDLHLFFPDCSGVTTPVHVGVPRIDSGLCTLCGECGKFCAFGALLVAKDRVLLFPEHCHSCGGCMIACPADAIEEADMPVGTITVSHHGANLTLVTGRLNEGAVQSVAVIRAARRMAGNEGWIICDASPGTSCPVVETLEGAEFCILVTESTPFGLHDLALALDLTREMGIPCGVVINRSDGKDDEAQRFCREQQIPVLATIPFDRRIAQVQGSGNLIARVDPFWNDRFFALAQDCLAYRGSI</sequence>
<dbReference type="Pfam" id="PF01656">
    <property type="entry name" value="CbiA"/>
    <property type="match status" value="1"/>
</dbReference>
<reference evidence="2" key="1">
    <citation type="journal article" date="2015" name="Proc. Natl. Acad. Sci. U.S.A.">
        <title>Networks of energetic and metabolic interactions define dynamics in microbial communities.</title>
        <authorList>
            <person name="Embree M."/>
            <person name="Liu J.K."/>
            <person name="Al-Bassam M.M."/>
            <person name="Zengler K."/>
        </authorList>
    </citation>
    <scope>NUCLEOTIDE SEQUENCE</scope>
</reference>
<dbReference type="AlphaFoldDB" id="A0A0W8EUX0"/>
<dbReference type="PANTHER" id="PTHR43063:SF1">
    <property type="entry name" value="4FE-4S CLUSTER CONTAINING PARA FAMILY ATPASE PROTEIN"/>
    <property type="match status" value="1"/>
</dbReference>
<dbReference type="Gene3D" id="3.40.50.300">
    <property type="entry name" value="P-loop containing nucleotide triphosphate hydrolases"/>
    <property type="match status" value="1"/>
</dbReference>
<feature type="domain" description="4Fe-4S ferredoxin-type" evidence="1">
    <location>
        <begin position="89"/>
        <end position="118"/>
    </location>
</feature>
<gene>
    <name evidence="2" type="ORF">ASZ90_016442</name>
</gene>